<evidence type="ECO:0000256" key="4">
    <source>
        <dbReference type="ARBA" id="ARBA00051801"/>
    </source>
</evidence>
<dbReference type="PROSITE" id="PS00671">
    <property type="entry name" value="D_2_HYDROXYACID_DH_3"/>
    <property type="match status" value="1"/>
</dbReference>
<dbReference type="EMBL" id="PDDX01000001">
    <property type="protein sequence ID" value="PHI28231.1"/>
    <property type="molecule type" value="Genomic_DNA"/>
</dbReference>
<dbReference type="InterPro" id="IPR036291">
    <property type="entry name" value="NAD(P)-bd_dom_sf"/>
</dbReference>
<dbReference type="PROSITE" id="PS00670">
    <property type="entry name" value="D_2_HYDROXYACID_DH_2"/>
    <property type="match status" value="1"/>
</dbReference>
<keyword evidence="2 11" id="KW-0560">Oxidoreductase</keyword>
<reference evidence="15 17" key="3">
    <citation type="submission" date="2019-03" db="EMBL/GenBank/DDBJ databases">
        <authorList>
            <consortium name="Pathogen Informatics"/>
        </authorList>
    </citation>
    <scope>NUCLEOTIDE SEQUENCE [LARGE SCALE GENOMIC DNA]</scope>
    <source>
        <strain evidence="15 17">NCTC12282</strain>
    </source>
</reference>
<dbReference type="InterPro" id="IPR006140">
    <property type="entry name" value="D-isomer_DH_NAD-bd"/>
</dbReference>
<dbReference type="RefSeq" id="WP_029093424.1">
    <property type="nucleotide sequence ID" value="NZ_CAADJA010000002.1"/>
</dbReference>
<evidence type="ECO:0000256" key="11">
    <source>
        <dbReference type="RuleBase" id="RU003719"/>
    </source>
</evidence>
<comment type="catalytic activity">
    <reaction evidence="4">
        <text>(R)-glycerate + NAD(+) = 3-hydroxypyruvate + NADH + H(+)</text>
        <dbReference type="Rhea" id="RHEA:17905"/>
        <dbReference type="ChEBI" id="CHEBI:15378"/>
        <dbReference type="ChEBI" id="CHEBI:16659"/>
        <dbReference type="ChEBI" id="CHEBI:17180"/>
        <dbReference type="ChEBI" id="CHEBI:57540"/>
        <dbReference type="ChEBI" id="CHEBI:57945"/>
        <dbReference type="EC" id="1.1.1.81"/>
    </reaction>
</comment>
<dbReference type="InterPro" id="IPR006139">
    <property type="entry name" value="D-isomer_2_OHA_DH_cat_dom"/>
</dbReference>
<dbReference type="AlphaFoldDB" id="A0A2C6DHD7"/>
<accession>A0A2C6DHD7</accession>
<dbReference type="EC" id="1.1.1.81" evidence="9"/>
<dbReference type="CDD" id="cd05301">
    <property type="entry name" value="GDH"/>
    <property type="match status" value="1"/>
</dbReference>
<dbReference type="SUPFAM" id="SSF51735">
    <property type="entry name" value="NAD(P)-binding Rossmann-fold domains"/>
    <property type="match status" value="1"/>
</dbReference>
<gene>
    <name evidence="15" type="primary">ghrB_1</name>
    <name evidence="14" type="ORF">CRN84_02175</name>
    <name evidence="15" type="ORF">NCTC12282_00981</name>
</gene>
<dbReference type="NCBIfam" id="NF011938">
    <property type="entry name" value="PRK15409.1"/>
    <property type="match status" value="1"/>
</dbReference>
<feature type="domain" description="D-isomer specific 2-hydroxyacid dehydrogenase NAD-binding" evidence="13">
    <location>
        <begin position="108"/>
        <end position="287"/>
    </location>
</feature>
<dbReference type="Pfam" id="PF00389">
    <property type="entry name" value="2-Hacid_dh"/>
    <property type="match status" value="1"/>
</dbReference>
<evidence type="ECO:0000256" key="7">
    <source>
        <dbReference type="ARBA" id="ARBA00061278"/>
    </source>
</evidence>
<dbReference type="InterPro" id="IPR050223">
    <property type="entry name" value="D-isomer_2-hydroxyacid_DH"/>
</dbReference>
<evidence type="ECO:0000313" key="17">
    <source>
        <dbReference type="Proteomes" id="UP000373449"/>
    </source>
</evidence>
<organism evidence="14 16">
    <name type="scientific">Budvicia aquatica</name>
    <dbReference type="NCBI Taxonomy" id="82979"/>
    <lineage>
        <taxon>Bacteria</taxon>
        <taxon>Pseudomonadati</taxon>
        <taxon>Pseudomonadota</taxon>
        <taxon>Gammaproteobacteria</taxon>
        <taxon>Enterobacterales</taxon>
        <taxon>Budviciaceae</taxon>
        <taxon>Budvicia</taxon>
    </lineage>
</organism>
<name>A0A2C6DHD7_9GAMM</name>
<comment type="similarity">
    <text evidence="7">Belongs to the D-isomer specific 2-hydroxyacid dehydrogenase family. GhrB subfamily.</text>
</comment>
<evidence type="ECO:0000256" key="6">
    <source>
        <dbReference type="ARBA" id="ARBA00052769"/>
    </source>
</evidence>
<dbReference type="OrthoDB" id="9805416at2"/>
<reference evidence="14" key="1">
    <citation type="submission" date="2017-09" db="EMBL/GenBank/DDBJ databases">
        <title>FDA dAtabase for Regulatory Grade micrObial Sequences (FDA-ARGOS): Supporting development and validation of Infectious Disease Dx tests.</title>
        <authorList>
            <person name="Minogue T."/>
            <person name="Wolcott M."/>
            <person name="Wasieloski L."/>
            <person name="Aguilar W."/>
            <person name="Moore D."/>
            <person name="Tallon L.J."/>
            <person name="Sadzewicz L."/>
            <person name="Ott S."/>
            <person name="Zhao X."/>
            <person name="Nagaraj S."/>
            <person name="Vavikolanu K."/>
            <person name="Aluvathingal J."/>
            <person name="Nadendla S."/>
            <person name="Sichtig H."/>
        </authorList>
    </citation>
    <scope>NUCLEOTIDE SEQUENCE</scope>
    <source>
        <strain evidence="14">FDAARGOS_387</strain>
    </source>
</reference>
<reference evidence="16" key="2">
    <citation type="submission" date="2017-09" db="EMBL/GenBank/DDBJ databases">
        <title>FDA dAtabase for Regulatory Grade micrObial Sequences (FDA-ARGOS): Supporting development and validation of Infectious Disease Dx tests.</title>
        <authorList>
            <person name="Minogue T."/>
            <person name="Wolcott M."/>
            <person name="Wasieloski L."/>
            <person name="Aguilar W."/>
            <person name="Moore D."/>
            <person name="Tallon L."/>
            <person name="Sadzewicz L."/>
            <person name="Ott S."/>
            <person name="Zhao X."/>
            <person name="Nagaraj S."/>
            <person name="Vavikolanu K."/>
            <person name="Aluvathingal J."/>
            <person name="Nadendla S."/>
            <person name="Sichtig H."/>
        </authorList>
    </citation>
    <scope>NUCLEOTIDE SEQUENCE [LARGE SCALE GENOMIC DNA]</scope>
    <source>
        <strain evidence="16">FDAARGOS_387</strain>
    </source>
</reference>
<dbReference type="GO" id="GO:0030267">
    <property type="term" value="F:glyoxylate reductase (NADPH) activity"/>
    <property type="evidence" value="ECO:0007669"/>
    <property type="project" value="UniProtKB-EC"/>
</dbReference>
<evidence type="ECO:0000256" key="2">
    <source>
        <dbReference type="ARBA" id="ARBA00023002"/>
    </source>
</evidence>
<evidence type="ECO:0000256" key="10">
    <source>
        <dbReference type="ARBA" id="ARBA00073362"/>
    </source>
</evidence>
<keyword evidence="3" id="KW-0520">NAD</keyword>
<keyword evidence="1" id="KW-0521">NADP</keyword>
<dbReference type="Proteomes" id="UP000224974">
    <property type="component" value="Unassembled WGS sequence"/>
</dbReference>
<evidence type="ECO:0000313" key="14">
    <source>
        <dbReference type="EMBL" id="PHI28231.1"/>
    </source>
</evidence>
<dbReference type="Proteomes" id="UP000373449">
    <property type="component" value="Unassembled WGS sequence"/>
</dbReference>
<evidence type="ECO:0000256" key="9">
    <source>
        <dbReference type="ARBA" id="ARBA00066674"/>
    </source>
</evidence>
<dbReference type="Pfam" id="PF02826">
    <property type="entry name" value="2-Hacid_dh_C"/>
    <property type="match status" value="1"/>
</dbReference>
<dbReference type="GO" id="GO:0051287">
    <property type="term" value="F:NAD binding"/>
    <property type="evidence" value="ECO:0007669"/>
    <property type="project" value="InterPro"/>
</dbReference>
<dbReference type="EC" id="1.1.1.79" evidence="8"/>
<keyword evidence="14" id="KW-0670">Pyruvate</keyword>
<dbReference type="EMBL" id="CAADJA010000002">
    <property type="protein sequence ID" value="VFS46091.1"/>
    <property type="molecule type" value="Genomic_DNA"/>
</dbReference>
<dbReference type="PANTHER" id="PTHR10996:SF283">
    <property type="entry name" value="GLYOXYLATE_HYDROXYPYRUVATE REDUCTASE B"/>
    <property type="match status" value="1"/>
</dbReference>
<evidence type="ECO:0000259" key="12">
    <source>
        <dbReference type="Pfam" id="PF00389"/>
    </source>
</evidence>
<evidence type="ECO:0000256" key="1">
    <source>
        <dbReference type="ARBA" id="ARBA00022857"/>
    </source>
</evidence>
<evidence type="ECO:0000259" key="13">
    <source>
        <dbReference type="Pfam" id="PF02826"/>
    </source>
</evidence>
<dbReference type="SUPFAM" id="SSF52283">
    <property type="entry name" value="Formate/glycerate dehydrogenase catalytic domain-like"/>
    <property type="match status" value="1"/>
</dbReference>
<evidence type="ECO:0000256" key="8">
    <source>
        <dbReference type="ARBA" id="ARBA00066661"/>
    </source>
</evidence>
<dbReference type="PANTHER" id="PTHR10996">
    <property type="entry name" value="2-HYDROXYACID DEHYDROGENASE-RELATED"/>
    <property type="match status" value="1"/>
</dbReference>
<dbReference type="InterPro" id="IPR029753">
    <property type="entry name" value="D-isomer_DH_CS"/>
</dbReference>
<proteinExistence type="inferred from homology"/>
<sequence>MKPSVIAYKTLPADLHAKLEQHFTVTAFDSITDQNRPAFIKALGEAEGMVGSGITVDKNLLDNGPKLKAVSTISAGYDNFDVDTLTQRKIVLMHTPGALTETVADTIMALVLSTARRIVNVAERVKSGEWTGSVDENWFGSDVHHKTMGIVGMGRIGMALAQRAHFGFGMDIIYNTRSRNPDAEQRFNAVHHELDSLLAKSDFVCLILPLTDQTHHLMNAQRFALMKPSAFFINAGRGPVVDEKALIDALQQKKIAGAGLDVFEQEPINIGSPLLAMPNVVAIPHIGSATFEARYAMAESAVDNLIAALSGNIKENCVNPQVIK</sequence>
<evidence type="ECO:0000256" key="5">
    <source>
        <dbReference type="ARBA" id="ARBA00052239"/>
    </source>
</evidence>
<dbReference type="FunFam" id="3.40.50.720:FF:000026">
    <property type="entry name" value="Glyoxylate/hydroxypyruvate reductase B"/>
    <property type="match status" value="1"/>
</dbReference>
<evidence type="ECO:0000313" key="16">
    <source>
        <dbReference type="Proteomes" id="UP000224974"/>
    </source>
</evidence>
<dbReference type="GO" id="GO:0016618">
    <property type="term" value="F:hydroxypyruvate reductase [NAD(P)H] activity"/>
    <property type="evidence" value="ECO:0007669"/>
    <property type="project" value="UniProtKB-EC"/>
</dbReference>
<keyword evidence="16" id="KW-1185">Reference proteome</keyword>
<protein>
    <recommendedName>
        <fullName evidence="10">Glyoxylate/hydroxypyruvate reductase B</fullName>
        <ecNumber evidence="8">1.1.1.79</ecNumber>
        <ecNumber evidence="9">1.1.1.81</ecNumber>
    </recommendedName>
</protein>
<comment type="catalytic activity">
    <reaction evidence="6">
        <text>glycolate + NADP(+) = glyoxylate + NADPH + H(+)</text>
        <dbReference type="Rhea" id="RHEA:10992"/>
        <dbReference type="ChEBI" id="CHEBI:15378"/>
        <dbReference type="ChEBI" id="CHEBI:29805"/>
        <dbReference type="ChEBI" id="CHEBI:36655"/>
        <dbReference type="ChEBI" id="CHEBI:57783"/>
        <dbReference type="ChEBI" id="CHEBI:58349"/>
        <dbReference type="EC" id="1.1.1.79"/>
    </reaction>
</comment>
<feature type="domain" description="D-isomer specific 2-hydroxyacid dehydrogenase catalytic" evidence="12">
    <location>
        <begin position="8"/>
        <end position="319"/>
    </location>
</feature>
<dbReference type="Gene3D" id="3.40.50.720">
    <property type="entry name" value="NAD(P)-binding Rossmann-like Domain"/>
    <property type="match status" value="2"/>
</dbReference>
<evidence type="ECO:0000256" key="3">
    <source>
        <dbReference type="ARBA" id="ARBA00023027"/>
    </source>
</evidence>
<dbReference type="STRING" id="1111728.GCA_000427805_02744"/>
<dbReference type="GO" id="GO:0005829">
    <property type="term" value="C:cytosol"/>
    <property type="evidence" value="ECO:0007669"/>
    <property type="project" value="TreeGrafter"/>
</dbReference>
<evidence type="ECO:0000313" key="15">
    <source>
        <dbReference type="EMBL" id="VFS46091.1"/>
    </source>
</evidence>
<comment type="catalytic activity">
    <reaction evidence="5">
        <text>(R)-glycerate + NADP(+) = 3-hydroxypyruvate + NADPH + H(+)</text>
        <dbReference type="Rhea" id="RHEA:18657"/>
        <dbReference type="ChEBI" id="CHEBI:15378"/>
        <dbReference type="ChEBI" id="CHEBI:16659"/>
        <dbReference type="ChEBI" id="CHEBI:17180"/>
        <dbReference type="ChEBI" id="CHEBI:57783"/>
        <dbReference type="ChEBI" id="CHEBI:58349"/>
        <dbReference type="EC" id="1.1.1.81"/>
    </reaction>
</comment>